<dbReference type="SUPFAM" id="SSF53187">
    <property type="entry name" value="Zn-dependent exopeptidases"/>
    <property type="match status" value="1"/>
</dbReference>
<reference evidence="4 5" key="1">
    <citation type="submission" date="2018-11" db="EMBL/GenBank/DDBJ databases">
        <title>Pseudaminobacter arsenicus sp. nov., an arsenic-resistant bacterium isolated from arsenic-rich aquifers.</title>
        <authorList>
            <person name="Mu Y."/>
        </authorList>
    </citation>
    <scope>NUCLEOTIDE SEQUENCE [LARGE SCALE GENOMIC DNA]</scope>
    <source>
        <strain evidence="4 5">CB3</strain>
    </source>
</reference>
<dbReference type="RefSeq" id="WP_128625661.1">
    <property type="nucleotide sequence ID" value="NZ_RKST01000001.1"/>
</dbReference>
<evidence type="ECO:0000259" key="3">
    <source>
        <dbReference type="Pfam" id="PF07687"/>
    </source>
</evidence>
<evidence type="ECO:0000256" key="2">
    <source>
        <dbReference type="ARBA" id="ARBA00022801"/>
    </source>
</evidence>
<evidence type="ECO:0000313" key="5">
    <source>
        <dbReference type="Proteomes" id="UP000281647"/>
    </source>
</evidence>
<feature type="domain" description="Peptidase M20 dimerisation" evidence="3">
    <location>
        <begin position="181"/>
        <end position="305"/>
    </location>
</feature>
<evidence type="ECO:0000256" key="1">
    <source>
        <dbReference type="ARBA" id="ARBA00022723"/>
    </source>
</evidence>
<organism evidence="4 5">
    <name type="scientific">Borborobacter arsenicus</name>
    <dbReference type="NCBI Taxonomy" id="1851146"/>
    <lineage>
        <taxon>Bacteria</taxon>
        <taxon>Pseudomonadati</taxon>
        <taxon>Pseudomonadota</taxon>
        <taxon>Alphaproteobacteria</taxon>
        <taxon>Hyphomicrobiales</taxon>
        <taxon>Phyllobacteriaceae</taxon>
        <taxon>Borborobacter</taxon>
    </lineage>
</organism>
<dbReference type="InterPro" id="IPR036264">
    <property type="entry name" value="Bact_exopeptidase_dim_dom"/>
</dbReference>
<keyword evidence="1" id="KW-0479">Metal-binding</keyword>
<dbReference type="PANTHER" id="PTHR43808">
    <property type="entry name" value="ACETYLORNITHINE DEACETYLASE"/>
    <property type="match status" value="1"/>
</dbReference>
<protein>
    <submittedName>
        <fullName evidence="4">M20 family peptidase</fullName>
    </submittedName>
</protein>
<dbReference type="GO" id="GO:0046872">
    <property type="term" value="F:metal ion binding"/>
    <property type="evidence" value="ECO:0007669"/>
    <property type="project" value="UniProtKB-KW"/>
</dbReference>
<dbReference type="Proteomes" id="UP000281647">
    <property type="component" value="Unassembled WGS sequence"/>
</dbReference>
<dbReference type="PANTHER" id="PTHR43808:SF32">
    <property type="entry name" value="ARGE_DAPE-RELATED DEACYLASE"/>
    <property type="match status" value="1"/>
</dbReference>
<dbReference type="Pfam" id="PF01546">
    <property type="entry name" value="Peptidase_M20"/>
    <property type="match status" value="1"/>
</dbReference>
<dbReference type="GO" id="GO:0016787">
    <property type="term" value="F:hydrolase activity"/>
    <property type="evidence" value="ECO:0007669"/>
    <property type="project" value="UniProtKB-KW"/>
</dbReference>
<comment type="caution">
    <text evidence="4">The sequence shown here is derived from an EMBL/GenBank/DDBJ whole genome shotgun (WGS) entry which is preliminary data.</text>
</comment>
<dbReference type="InterPro" id="IPR002933">
    <property type="entry name" value="Peptidase_M20"/>
</dbReference>
<dbReference type="Pfam" id="PF07687">
    <property type="entry name" value="M20_dimer"/>
    <property type="match status" value="1"/>
</dbReference>
<accession>A0A432VB71</accession>
<dbReference type="EMBL" id="RKST01000001">
    <property type="protein sequence ID" value="RUM99421.1"/>
    <property type="molecule type" value="Genomic_DNA"/>
</dbReference>
<keyword evidence="5" id="KW-1185">Reference proteome</keyword>
<dbReference type="InterPro" id="IPR011650">
    <property type="entry name" value="Peptidase_M20_dimer"/>
</dbReference>
<keyword evidence="2" id="KW-0378">Hydrolase</keyword>
<dbReference type="InterPro" id="IPR050072">
    <property type="entry name" value="Peptidase_M20A"/>
</dbReference>
<dbReference type="OrthoDB" id="9809784at2"/>
<sequence length="403" mass="42710">MITSWDRKALVAMTQALVRIDSQTPPSATGATIEAVQAFLAGVPGLTFRHYVSEAPVENLVIELDGGTPGPRTILNGHLDTYPIGDVSSWTHEPLGGALENGRIHGRGAADMKGGVAVLVAALARFAQRGPFPGSIVLALAGDEERMGELGTQWLIDHADEIHGDAVLVADVGGASTIRLGEKGMLWLDIHAEGRQAHSAHVHAGTNAADQLIDALTALRAVEDLIPTPPDDAVQVMQAAGRISGENQEVRDTMGRVTANVGLVSAGTSSNLIPATAFAGVDIRIPLGLTTAQVEEAVARQLDHREAISWTVVRRYEPSWTSSSSDLAKACLKGASRAIGHEAWFDNRIGGSDARLWRRAGYPCVVIGLTPHNLGGPDESCEVDELETLLDVYLDILEEIHIG</sequence>
<dbReference type="Gene3D" id="3.30.70.360">
    <property type="match status" value="1"/>
</dbReference>
<name>A0A432VB71_9HYPH</name>
<evidence type="ECO:0000313" key="4">
    <source>
        <dbReference type="EMBL" id="RUM99421.1"/>
    </source>
</evidence>
<dbReference type="Gene3D" id="3.40.630.10">
    <property type="entry name" value="Zn peptidases"/>
    <property type="match status" value="1"/>
</dbReference>
<dbReference type="SUPFAM" id="SSF55031">
    <property type="entry name" value="Bacterial exopeptidase dimerisation domain"/>
    <property type="match status" value="1"/>
</dbReference>
<dbReference type="AlphaFoldDB" id="A0A432VB71"/>
<gene>
    <name evidence="4" type="ORF">EET67_00440</name>
</gene>
<proteinExistence type="predicted"/>